<gene>
    <name evidence="1" type="ORF">NCTC13028_00414</name>
</gene>
<dbReference type="Gene3D" id="1.10.287.1080">
    <property type="entry name" value="MazG-like"/>
    <property type="match status" value="1"/>
</dbReference>
<evidence type="ECO:0000313" key="2">
    <source>
        <dbReference type="Proteomes" id="UP000250223"/>
    </source>
</evidence>
<evidence type="ECO:0000313" key="1">
    <source>
        <dbReference type="EMBL" id="SQB33421.1"/>
    </source>
</evidence>
<proteinExistence type="predicted"/>
<name>A0A2X2W635_CLOCO</name>
<dbReference type="CDD" id="cd11539">
    <property type="entry name" value="NTP-PPase_u2"/>
    <property type="match status" value="1"/>
</dbReference>
<accession>A0A2X2W635</accession>
<organism evidence="1 2">
    <name type="scientific">Clostridium cochlearium</name>
    <dbReference type="NCBI Taxonomy" id="1494"/>
    <lineage>
        <taxon>Bacteria</taxon>
        <taxon>Bacillati</taxon>
        <taxon>Bacillota</taxon>
        <taxon>Clostridia</taxon>
        <taxon>Eubacteriales</taxon>
        <taxon>Clostridiaceae</taxon>
        <taxon>Clostridium</taxon>
    </lineage>
</organism>
<protein>
    <submittedName>
        <fullName evidence="1">Phage protein</fullName>
    </submittedName>
</protein>
<reference evidence="1 2" key="1">
    <citation type="submission" date="2018-06" db="EMBL/GenBank/DDBJ databases">
        <authorList>
            <consortium name="Pathogen Informatics"/>
            <person name="Doyle S."/>
        </authorList>
    </citation>
    <scope>NUCLEOTIDE SEQUENCE [LARGE SCALE GENOMIC DNA]</scope>
    <source>
        <strain evidence="1 2">NCTC13028</strain>
    </source>
</reference>
<sequence length="138" mass="16188">MNKKQIIEQLESLKENSEYSITEDSDPIWEKDVKALNAAIKIIKNVDSNKRNKEIYKKAISKYGLYAQIDMVFEEMSELQKELCKFKRGKSNISNIAEEIADVKIMLEQMELAFDIEDKVELQKDLKIKRLEERIKGE</sequence>
<dbReference type="EMBL" id="UAWC01000001">
    <property type="protein sequence ID" value="SQB33421.1"/>
    <property type="molecule type" value="Genomic_DNA"/>
</dbReference>
<dbReference type="AlphaFoldDB" id="A0A2X2W635"/>
<dbReference type="Proteomes" id="UP000250223">
    <property type="component" value="Unassembled WGS sequence"/>
</dbReference>
<dbReference type="RefSeq" id="WP_242976742.1">
    <property type="nucleotide sequence ID" value="NZ_UAWC01000001.1"/>
</dbReference>